<protein>
    <submittedName>
        <fullName evidence="1">Uncharacterized protein</fullName>
    </submittedName>
</protein>
<organism evidence="1">
    <name type="scientific">Rhizophora mucronata</name>
    <name type="common">Asiatic mangrove</name>
    <dbReference type="NCBI Taxonomy" id="61149"/>
    <lineage>
        <taxon>Eukaryota</taxon>
        <taxon>Viridiplantae</taxon>
        <taxon>Streptophyta</taxon>
        <taxon>Embryophyta</taxon>
        <taxon>Tracheophyta</taxon>
        <taxon>Spermatophyta</taxon>
        <taxon>Magnoliopsida</taxon>
        <taxon>eudicotyledons</taxon>
        <taxon>Gunneridae</taxon>
        <taxon>Pentapetalae</taxon>
        <taxon>rosids</taxon>
        <taxon>fabids</taxon>
        <taxon>Malpighiales</taxon>
        <taxon>Rhizophoraceae</taxon>
        <taxon>Rhizophora</taxon>
    </lineage>
</organism>
<accession>A0A2P2P0L0</accession>
<dbReference type="EMBL" id="GGEC01067769">
    <property type="protein sequence ID" value="MBX48253.1"/>
    <property type="molecule type" value="Transcribed_RNA"/>
</dbReference>
<reference evidence="1" key="1">
    <citation type="submission" date="2018-02" db="EMBL/GenBank/DDBJ databases">
        <title>Rhizophora mucronata_Transcriptome.</title>
        <authorList>
            <person name="Meera S.P."/>
            <person name="Sreeshan A."/>
            <person name="Augustine A."/>
        </authorList>
    </citation>
    <scope>NUCLEOTIDE SEQUENCE</scope>
    <source>
        <tissue evidence="1">Leaf</tissue>
    </source>
</reference>
<name>A0A2P2P0L0_RHIMU</name>
<sequence length="15" mass="1847">MMLRHSFLVPNKNFL</sequence>
<proteinExistence type="predicted"/>
<evidence type="ECO:0000313" key="1">
    <source>
        <dbReference type="EMBL" id="MBX48253.1"/>
    </source>
</evidence>